<keyword evidence="11" id="KW-1185">Reference proteome</keyword>
<dbReference type="GO" id="GO:0040038">
    <property type="term" value="P:polar body extrusion after meiotic divisions"/>
    <property type="evidence" value="ECO:0007669"/>
    <property type="project" value="Ensembl"/>
</dbReference>
<dbReference type="GO" id="GO:0016887">
    <property type="term" value="F:ATP hydrolysis activity"/>
    <property type="evidence" value="ECO:0007669"/>
    <property type="project" value="InterPro"/>
</dbReference>
<sequence>MSKRKSKETSSVNGECISQVQRILRERFCHQCPNGKLFGVQLQYKHLLELLKRTTIHGESNSALIIGPRGSGKTMLLNHVLKELMEVKQVRENLLQVHLNGLLQTNDKIALKEITRQLQMENVVGDKVFGSFAENLAFLLDALKKGDRDSSCPVLFILDEFDLFVHHKNQTLLYNLFDISQSAQTPVTVIGLTCRQDILELLEKRVKSRFSHRQIYLMNSFDFKQYLRIFKEQLYLPAEFLYKPFIQKWNKNVQSLSEDRTVQDVLRNHFHCSKDLRSLHMLLMLALSSITISHPFMTGSDLLEASKLCRMDSKANIVHGLSVLEICLIIAMKHLNDVYEGEPFNFQMVYNEFQKFIQRKAHSMYNFEKPVVMKAFEHLLQLELIKPIEGLPLRAQREYLLMKLLLDNNQIMDALQVYPNCPTDVKQWATSSLSWL</sequence>
<dbReference type="Pfam" id="PF00004">
    <property type="entry name" value="AAA"/>
    <property type="match status" value="1"/>
</dbReference>
<reference evidence="10" key="1">
    <citation type="submission" date="2025-08" db="UniProtKB">
        <authorList>
            <consortium name="Ensembl"/>
        </authorList>
    </citation>
    <scope>IDENTIFICATION</scope>
</reference>
<comment type="subcellular location">
    <subcellularLocation>
        <location evidence="1 9">Nucleus</location>
    </subcellularLocation>
</comment>
<dbReference type="PANTHER" id="PTHR12087:SF0">
    <property type="entry name" value="ORIGIN RECOGNITION COMPLEX SUBUNIT 4"/>
    <property type="match status" value="1"/>
</dbReference>
<dbReference type="GeneID" id="101933155"/>
<dbReference type="GO" id="GO:0003688">
    <property type="term" value="F:DNA replication origin binding"/>
    <property type="evidence" value="ECO:0007669"/>
    <property type="project" value="Ensembl"/>
</dbReference>
<evidence type="ECO:0000256" key="3">
    <source>
        <dbReference type="ARBA" id="ARBA00019083"/>
    </source>
</evidence>
<evidence type="ECO:0000256" key="4">
    <source>
        <dbReference type="ARBA" id="ARBA00022705"/>
    </source>
</evidence>
<evidence type="ECO:0000256" key="9">
    <source>
        <dbReference type="PIRNR" id="PIRNR007858"/>
    </source>
</evidence>
<dbReference type="GeneTree" id="ENSGT00390000016542"/>
<dbReference type="CDD" id="cd00009">
    <property type="entry name" value="AAA"/>
    <property type="match status" value="1"/>
</dbReference>
<dbReference type="GO" id="GO:0000781">
    <property type="term" value="C:chromosome, telomeric region"/>
    <property type="evidence" value="ECO:0007669"/>
    <property type="project" value="Ensembl"/>
</dbReference>
<dbReference type="Gene3D" id="3.40.50.300">
    <property type="entry name" value="P-loop containing nucleotide triphosphate hydrolases"/>
    <property type="match status" value="1"/>
</dbReference>
<evidence type="ECO:0000313" key="11">
    <source>
        <dbReference type="Proteomes" id="UP000694380"/>
    </source>
</evidence>
<gene>
    <name evidence="10" type="primary">ORC4</name>
</gene>
<keyword evidence="5" id="KW-0547">Nucleotide-binding</keyword>
<dbReference type="OrthoDB" id="343623at2759"/>
<reference evidence="10" key="2">
    <citation type="submission" date="2025-09" db="UniProtKB">
        <authorList>
            <consortium name="Ensembl"/>
        </authorList>
    </citation>
    <scope>IDENTIFICATION</scope>
</reference>
<keyword evidence="7 9" id="KW-0238">DNA-binding</keyword>
<name>A0A8C3IQI2_CHRPI</name>
<dbReference type="InterPro" id="IPR016527">
    <property type="entry name" value="ORC4"/>
</dbReference>
<proteinExistence type="inferred from homology"/>
<dbReference type="GO" id="GO:0006270">
    <property type="term" value="P:DNA replication initiation"/>
    <property type="evidence" value="ECO:0007669"/>
    <property type="project" value="Ensembl"/>
</dbReference>
<evidence type="ECO:0000256" key="5">
    <source>
        <dbReference type="ARBA" id="ARBA00022741"/>
    </source>
</evidence>
<dbReference type="OMA" id="AFTFQRN"/>
<comment type="similarity">
    <text evidence="2 9">Belongs to the ORC4 family.</text>
</comment>
<dbReference type="GO" id="GO:0005829">
    <property type="term" value="C:cytosol"/>
    <property type="evidence" value="ECO:0007669"/>
    <property type="project" value="Ensembl"/>
</dbReference>
<dbReference type="GO" id="GO:0005664">
    <property type="term" value="C:nuclear origin of replication recognition complex"/>
    <property type="evidence" value="ECO:0007669"/>
    <property type="project" value="Ensembl"/>
</dbReference>
<dbReference type="RefSeq" id="XP_005296479.1">
    <property type="nucleotide sequence ID" value="XM_005296422.5"/>
</dbReference>
<dbReference type="Proteomes" id="UP000694380">
    <property type="component" value="Unplaced"/>
</dbReference>
<dbReference type="SUPFAM" id="SSF52540">
    <property type="entry name" value="P-loop containing nucleoside triphosphate hydrolases"/>
    <property type="match status" value="1"/>
</dbReference>
<dbReference type="PIRSF" id="PIRSF007858">
    <property type="entry name" value="ORC4"/>
    <property type="match status" value="1"/>
</dbReference>
<dbReference type="InterPro" id="IPR027417">
    <property type="entry name" value="P-loop_NTPase"/>
</dbReference>
<dbReference type="AlphaFoldDB" id="A0A8C3IQI2"/>
<dbReference type="PANTHER" id="PTHR12087">
    <property type="entry name" value="ORIGIN RECOGNITION COMPLEX SUBUNIT 4"/>
    <property type="match status" value="1"/>
</dbReference>
<dbReference type="FunFam" id="3.40.50.300:FF:000649">
    <property type="entry name" value="Origin recognition complex subunit 4"/>
    <property type="match status" value="1"/>
</dbReference>
<comment type="function">
    <text evidence="9">Component of the origin recognition complex (ORC) that binds origins of replication.</text>
</comment>
<dbReference type="Pfam" id="PF14629">
    <property type="entry name" value="ORC4_C"/>
    <property type="match status" value="1"/>
</dbReference>
<dbReference type="InterPro" id="IPR003959">
    <property type="entry name" value="ATPase_AAA_core"/>
</dbReference>
<keyword evidence="6" id="KW-0067">ATP-binding</keyword>
<evidence type="ECO:0000256" key="2">
    <source>
        <dbReference type="ARBA" id="ARBA00005334"/>
    </source>
</evidence>
<evidence type="ECO:0000256" key="7">
    <source>
        <dbReference type="ARBA" id="ARBA00023125"/>
    </source>
</evidence>
<keyword evidence="4 9" id="KW-0235">DNA replication</keyword>
<accession>A0A8C3IQI2</accession>
<dbReference type="Ensembl" id="ENSCPBT00000043625.1">
    <property type="protein sequence ID" value="ENSCPBP00000037193.1"/>
    <property type="gene ID" value="ENSCPBG00000025785.1"/>
</dbReference>
<dbReference type="CTD" id="5000"/>
<evidence type="ECO:0000256" key="6">
    <source>
        <dbReference type="ARBA" id="ARBA00022840"/>
    </source>
</evidence>
<dbReference type="GO" id="GO:0005524">
    <property type="term" value="F:ATP binding"/>
    <property type="evidence" value="ECO:0007669"/>
    <property type="project" value="UniProtKB-KW"/>
</dbReference>
<evidence type="ECO:0000313" key="10">
    <source>
        <dbReference type="Ensembl" id="ENSCPBP00000037193.1"/>
    </source>
</evidence>
<keyword evidence="8 9" id="KW-0539">Nucleus</keyword>
<evidence type="ECO:0000256" key="1">
    <source>
        <dbReference type="ARBA" id="ARBA00004123"/>
    </source>
</evidence>
<organism evidence="10 11">
    <name type="scientific">Chrysemys picta bellii</name>
    <name type="common">Western painted turtle</name>
    <name type="synonym">Emys bellii</name>
    <dbReference type="NCBI Taxonomy" id="8478"/>
    <lineage>
        <taxon>Eukaryota</taxon>
        <taxon>Metazoa</taxon>
        <taxon>Chordata</taxon>
        <taxon>Craniata</taxon>
        <taxon>Vertebrata</taxon>
        <taxon>Euteleostomi</taxon>
        <taxon>Archelosauria</taxon>
        <taxon>Testudinata</taxon>
        <taxon>Testudines</taxon>
        <taxon>Cryptodira</taxon>
        <taxon>Durocryptodira</taxon>
        <taxon>Testudinoidea</taxon>
        <taxon>Emydidae</taxon>
        <taxon>Chrysemys</taxon>
    </lineage>
</organism>
<protein>
    <recommendedName>
        <fullName evidence="3 9">Origin recognition complex subunit 4</fullName>
    </recommendedName>
</protein>
<dbReference type="GO" id="GO:0051258">
    <property type="term" value="P:protein polymerization"/>
    <property type="evidence" value="ECO:0007669"/>
    <property type="project" value="Ensembl"/>
</dbReference>
<dbReference type="InterPro" id="IPR032705">
    <property type="entry name" value="ORC4_C"/>
</dbReference>
<dbReference type="GO" id="GO:0005654">
    <property type="term" value="C:nucleoplasm"/>
    <property type="evidence" value="ECO:0007669"/>
    <property type="project" value="Ensembl"/>
</dbReference>
<dbReference type="GO" id="GO:0005730">
    <property type="term" value="C:nucleolus"/>
    <property type="evidence" value="ECO:0007669"/>
    <property type="project" value="Ensembl"/>
</dbReference>
<dbReference type="KEGG" id="cpic:101933155"/>
<evidence type="ECO:0000256" key="8">
    <source>
        <dbReference type="ARBA" id="ARBA00023242"/>
    </source>
</evidence>